<evidence type="ECO:0000256" key="2">
    <source>
        <dbReference type="ARBA" id="ARBA00004123"/>
    </source>
</evidence>
<keyword evidence="7 15" id="KW-0255">Endonuclease</keyword>
<dbReference type="EC" id="3.1.22.-" evidence="15"/>
<gene>
    <name evidence="18" type="ORF">CHLNCDRAFT_144716</name>
</gene>
<keyword evidence="13 15" id="KW-0539">Nucleus</keyword>
<keyword evidence="5 15" id="KW-0540">Nuclease</keyword>
<evidence type="ECO:0000256" key="1">
    <source>
        <dbReference type="ARBA" id="ARBA00001946"/>
    </source>
</evidence>
<dbReference type="AlphaFoldDB" id="E1ZCV5"/>
<comment type="function">
    <text evidence="15">Interacts with EME1 to form a DNA structure-specific endonuclease with substrate preference for branched DNA structures with a 5'-end at the branch nick. Typical substrates include 3'-flap structures, D-loops, replication forks and nicked Holliday junctions. May be required in mitosis for the processing of stalled or collapsed replication fork intermediates. May be required in meiosis for the repair of meiosis-specific double strand breaks subsequent to single-end invasion (SEI).</text>
</comment>
<evidence type="ECO:0000256" key="8">
    <source>
        <dbReference type="ARBA" id="ARBA00022763"/>
    </source>
</evidence>
<keyword evidence="6 15" id="KW-0479">Metal-binding</keyword>
<name>E1ZCV5_CHLVA</name>
<feature type="compositionally biased region" description="Low complexity" evidence="16">
    <location>
        <begin position="427"/>
        <end position="447"/>
    </location>
</feature>
<dbReference type="InterPro" id="IPR042530">
    <property type="entry name" value="EME1/EME2_C"/>
</dbReference>
<dbReference type="InterPro" id="IPR036388">
    <property type="entry name" value="WH-like_DNA-bd_sf"/>
</dbReference>
<comment type="subcellular location">
    <subcellularLocation>
        <location evidence="2 15">Nucleus</location>
    </subcellularLocation>
</comment>
<dbReference type="Gene3D" id="1.10.8.10">
    <property type="entry name" value="DNA helicase RuvA subunit, C-terminal domain"/>
    <property type="match status" value="1"/>
</dbReference>
<dbReference type="RefSeq" id="XP_005848408.1">
    <property type="nucleotide sequence ID" value="XM_005848346.1"/>
</dbReference>
<feature type="region of interest" description="Disordered" evidence="16">
    <location>
        <begin position="427"/>
        <end position="460"/>
    </location>
</feature>
<evidence type="ECO:0000256" key="14">
    <source>
        <dbReference type="ARBA" id="ARBA00023254"/>
    </source>
</evidence>
<dbReference type="STRING" id="554065.E1ZCV5"/>
<dbReference type="OrthoDB" id="5963188at2759"/>
<evidence type="ECO:0000259" key="17">
    <source>
        <dbReference type="SMART" id="SM00891"/>
    </source>
</evidence>
<keyword evidence="19" id="KW-1185">Reference proteome</keyword>
<dbReference type="GO" id="GO:0006308">
    <property type="term" value="P:DNA catabolic process"/>
    <property type="evidence" value="ECO:0007669"/>
    <property type="project" value="UniProtKB-UniRule"/>
</dbReference>
<dbReference type="FunFam" id="3.40.50.10130:FF:000005">
    <property type="entry name" value="crossover junction endonuclease MUS81 isoform X1"/>
    <property type="match status" value="1"/>
</dbReference>
<evidence type="ECO:0000256" key="9">
    <source>
        <dbReference type="ARBA" id="ARBA00022801"/>
    </source>
</evidence>
<dbReference type="EMBL" id="GL433842">
    <property type="protein sequence ID" value="EFN56306.1"/>
    <property type="molecule type" value="Genomic_DNA"/>
</dbReference>
<dbReference type="Gene3D" id="3.40.50.10130">
    <property type="match status" value="1"/>
</dbReference>
<dbReference type="GO" id="GO:0046872">
    <property type="term" value="F:metal ion binding"/>
    <property type="evidence" value="ECO:0007669"/>
    <property type="project" value="UniProtKB-UniRule"/>
</dbReference>
<feature type="compositionally biased region" description="Low complexity" evidence="16">
    <location>
        <begin position="125"/>
        <end position="138"/>
    </location>
</feature>
<dbReference type="GO" id="GO:0005634">
    <property type="term" value="C:nucleus"/>
    <property type="evidence" value="ECO:0007669"/>
    <property type="project" value="UniProtKB-SubCell"/>
</dbReference>
<organism evidence="19">
    <name type="scientific">Chlorella variabilis</name>
    <name type="common">Green alga</name>
    <dbReference type="NCBI Taxonomy" id="554065"/>
    <lineage>
        <taxon>Eukaryota</taxon>
        <taxon>Viridiplantae</taxon>
        <taxon>Chlorophyta</taxon>
        <taxon>core chlorophytes</taxon>
        <taxon>Trebouxiophyceae</taxon>
        <taxon>Chlorellales</taxon>
        <taxon>Chlorellaceae</taxon>
        <taxon>Chlorella clade</taxon>
        <taxon>Chlorella</taxon>
    </lineage>
</organism>
<evidence type="ECO:0000256" key="6">
    <source>
        <dbReference type="ARBA" id="ARBA00022723"/>
    </source>
</evidence>
<dbReference type="InterPro" id="IPR011335">
    <property type="entry name" value="Restrct_endonuc-II-like"/>
</dbReference>
<dbReference type="eggNOG" id="KOG2379">
    <property type="taxonomic scope" value="Eukaryota"/>
</dbReference>
<keyword evidence="12 15" id="KW-0234">DNA repair</keyword>
<feature type="domain" description="ERCC4" evidence="17">
    <location>
        <begin position="755"/>
        <end position="860"/>
    </location>
</feature>
<evidence type="ECO:0000256" key="10">
    <source>
        <dbReference type="ARBA" id="ARBA00022842"/>
    </source>
</evidence>
<comment type="cofactor">
    <cofactor evidence="1 15">
        <name>Mg(2+)</name>
        <dbReference type="ChEBI" id="CHEBI:18420"/>
    </cofactor>
</comment>
<dbReference type="CDD" id="cd20074">
    <property type="entry name" value="XPF_nuclease_Mus81"/>
    <property type="match status" value="1"/>
</dbReference>
<dbReference type="InterPro" id="IPR047417">
    <property type="entry name" value="WHD_MUS81"/>
</dbReference>
<evidence type="ECO:0000256" key="13">
    <source>
        <dbReference type="ARBA" id="ARBA00023242"/>
    </source>
</evidence>
<feature type="compositionally biased region" description="Low complexity" evidence="16">
    <location>
        <begin position="625"/>
        <end position="685"/>
    </location>
</feature>
<dbReference type="Pfam" id="PF02732">
    <property type="entry name" value="ERCC4"/>
    <property type="match status" value="1"/>
</dbReference>
<dbReference type="CDD" id="cd14291">
    <property type="entry name" value="UBA1_NUB1_like"/>
    <property type="match status" value="1"/>
</dbReference>
<keyword evidence="8 15" id="KW-0227">DNA damage</keyword>
<keyword evidence="10 15" id="KW-0460">Magnesium</keyword>
<dbReference type="FunCoup" id="E1ZCV5">
    <property type="interactions" value="748"/>
</dbReference>
<evidence type="ECO:0000256" key="5">
    <source>
        <dbReference type="ARBA" id="ARBA00022722"/>
    </source>
</evidence>
<dbReference type="GO" id="GO:0008821">
    <property type="term" value="F:crossover junction DNA endonuclease activity"/>
    <property type="evidence" value="ECO:0007669"/>
    <property type="project" value="UniProtKB-UniRule"/>
</dbReference>
<dbReference type="SUPFAM" id="SSF52980">
    <property type="entry name" value="Restriction endonuclease-like"/>
    <property type="match status" value="1"/>
</dbReference>
<feature type="region of interest" description="Disordered" evidence="16">
    <location>
        <begin position="89"/>
        <end position="138"/>
    </location>
</feature>
<dbReference type="InterPro" id="IPR006166">
    <property type="entry name" value="ERCC4_domain"/>
</dbReference>
<evidence type="ECO:0000256" key="12">
    <source>
        <dbReference type="ARBA" id="ARBA00023204"/>
    </source>
</evidence>
<keyword evidence="14" id="KW-0469">Meiosis</keyword>
<accession>E1ZCV5</accession>
<dbReference type="CDD" id="cd21036">
    <property type="entry name" value="WH_MUS81"/>
    <property type="match status" value="1"/>
</dbReference>
<feature type="region of interest" description="Disordered" evidence="16">
    <location>
        <begin position="703"/>
        <end position="735"/>
    </location>
</feature>
<dbReference type="GO" id="GO:0048476">
    <property type="term" value="C:Holliday junction resolvase complex"/>
    <property type="evidence" value="ECO:0007669"/>
    <property type="project" value="UniProtKB-UniRule"/>
</dbReference>
<dbReference type="GeneID" id="17355827"/>
<feature type="region of interest" description="Disordered" evidence="16">
    <location>
        <begin position="577"/>
        <end position="685"/>
    </location>
</feature>
<sequence>MGEYSSCAHEAYRTVETQASHCEACNPGNALVREFLLEVRRHLQQKGTHGLENMATQIKKAADSLLTHTFRVYDQASALKIITSDLFGEYPPEPPSEEELEAERQQEAAIKAAAAAQRKRKKQEAAAATAANGAGPAPAGLAAPPVVARAPVPGMAAGMGAAAAGAAAAGDEEEDEERRAKGKRAKKPPKEYIPKLHSAPFAFLICMLQAQKGPAKQPHFGKQELMDLTEASGLSDKPIHGDGTAARVLADGRKFEFDGWNSFRKTIVTKGLAYEWSNPKKVSLTPQGFALAERLYRDGVARGLLQPIPGIPTAGPMLFQQEAELAPAAAAAAAGVPQGVAPSAALQAGRRLPVQQHQAPPAAVAPTEAWPCVPDAAPSRRPAAAAAAGYGVEPAAGGWGGGEGNGMVAEMDSDLSLSLAERLQRQQHQGLLHAQPHQQHEQLQQPAPAAPVPAGGGPRQSGVIEEVIDLLSDDSPSPLSKRRTVAAASPGQDQAHAGMGAAAAAAAAAAVPDEQVAAMVGMGYSDRKARRALRQSVGEMGLPDIGRAVELAELLSSDGEEEGCDAELAAAAAAAPQRTTLKGPKRGARAAAVAGGSGAAAPLQRGQPAEPPLQPAREVLRNGAERPAAVPATAAAAAAALQRQSSQRRQQPQSGAGHVRMGSQQPGAPGEGSQQQQAEQEAGGSAEFDVDRFLAGVDCQLRGEPAPASQQDSGPLARGGSGPGGAGAGVRLRQQDVRLPPLPAGRRFAEEYEVLMLVDGREQYRRDGGQGNRAALDAHIATMRAAGLAVEQRQLPIGDAVWVARSRRQPGAEYVLDYCLERKSVHDLAASITTTRYERQKYHLKRCGVRHLYYLVEGDPDTLRTEVAQKGVRTASAKIEVVDGFTVLRTSDHHSTFRLYQRLTRHIQDWYRDLTGPSAAGQLPTFAAWVAVCKDSGEGTTTLHDLFAVMLAAVPSMGPTVVQGILQRYPTPLHLYRAYQETVAAAASRGEDGHRAAERLLQGLKCTGGKGVVGPERSACVYRWLFKERVRRTGLA</sequence>
<dbReference type="GO" id="GO:0000712">
    <property type="term" value="P:resolution of meiotic recombination intermediates"/>
    <property type="evidence" value="ECO:0007669"/>
    <property type="project" value="TreeGrafter"/>
</dbReference>
<evidence type="ECO:0000256" key="11">
    <source>
        <dbReference type="ARBA" id="ARBA00023172"/>
    </source>
</evidence>
<dbReference type="InterPro" id="IPR033309">
    <property type="entry name" value="Mus81"/>
</dbReference>
<dbReference type="PANTHER" id="PTHR13451">
    <property type="entry name" value="CLASS II CROSSOVER JUNCTION ENDONUCLEASE MUS81"/>
    <property type="match status" value="1"/>
</dbReference>
<dbReference type="GO" id="GO:0000727">
    <property type="term" value="P:double-strand break repair via break-induced replication"/>
    <property type="evidence" value="ECO:0007669"/>
    <property type="project" value="UniProtKB-UniRule"/>
</dbReference>
<evidence type="ECO:0000313" key="19">
    <source>
        <dbReference type="Proteomes" id="UP000008141"/>
    </source>
</evidence>
<evidence type="ECO:0000256" key="3">
    <source>
        <dbReference type="ARBA" id="ARBA00010015"/>
    </source>
</evidence>
<evidence type="ECO:0000256" key="7">
    <source>
        <dbReference type="ARBA" id="ARBA00022759"/>
    </source>
</evidence>
<protein>
    <recommendedName>
        <fullName evidence="4 15">Crossover junction endonuclease MUS81</fullName>
        <ecNumber evidence="15">3.1.22.-</ecNumber>
    </recommendedName>
</protein>
<feature type="region of interest" description="Disordered" evidence="16">
    <location>
        <begin position="167"/>
        <end position="190"/>
    </location>
</feature>
<evidence type="ECO:0000313" key="18">
    <source>
        <dbReference type="EMBL" id="EFN56306.1"/>
    </source>
</evidence>
<evidence type="ECO:0000256" key="4">
    <source>
        <dbReference type="ARBA" id="ARBA00017114"/>
    </source>
</evidence>
<dbReference type="Proteomes" id="UP000008141">
    <property type="component" value="Unassembled WGS sequence"/>
</dbReference>
<comment type="similarity">
    <text evidence="3 15">Belongs to the XPF family.</text>
</comment>
<dbReference type="GO" id="GO:0031573">
    <property type="term" value="P:mitotic intra-S DNA damage checkpoint signaling"/>
    <property type="evidence" value="ECO:0007669"/>
    <property type="project" value="TreeGrafter"/>
</dbReference>
<reference evidence="18 19" key="1">
    <citation type="journal article" date="2010" name="Plant Cell">
        <title>The Chlorella variabilis NC64A genome reveals adaptation to photosymbiosis, coevolution with viruses, and cryptic sex.</title>
        <authorList>
            <person name="Blanc G."/>
            <person name="Duncan G."/>
            <person name="Agarkova I."/>
            <person name="Borodovsky M."/>
            <person name="Gurnon J."/>
            <person name="Kuo A."/>
            <person name="Lindquist E."/>
            <person name="Lucas S."/>
            <person name="Pangilinan J."/>
            <person name="Polle J."/>
            <person name="Salamov A."/>
            <person name="Terry A."/>
            <person name="Yamada T."/>
            <person name="Dunigan D.D."/>
            <person name="Grigoriev I.V."/>
            <person name="Claverie J.M."/>
            <person name="Van Etten J.L."/>
        </authorList>
    </citation>
    <scope>NUCLEOTIDE SEQUENCE [LARGE SCALE GENOMIC DNA]</scope>
    <source>
        <strain evidence="18 19">NC64A</strain>
    </source>
</reference>
<feature type="compositionally biased region" description="Gly residues" evidence="16">
    <location>
        <begin position="717"/>
        <end position="728"/>
    </location>
</feature>
<keyword evidence="9 15" id="KW-0378">Hydrolase</keyword>
<dbReference type="PANTHER" id="PTHR13451:SF0">
    <property type="entry name" value="CROSSOVER JUNCTION ENDONUCLEASE MUS81"/>
    <property type="match status" value="1"/>
</dbReference>
<dbReference type="OMA" id="IACEERS"/>
<dbReference type="GO" id="GO:0003677">
    <property type="term" value="F:DNA binding"/>
    <property type="evidence" value="ECO:0007669"/>
    <property type="project" value="UniProtKB-UniRule"/>
</dbReference>
<keyword evidence="11 15" id="KW-0233">DNA recombination</keyword>
<feature type="compositionally biased region" description="Low complexity" evidence="16">
    <location>
        <begin position="107"/>
        <end position="116"/>
    </location>
</feature>
<dbReference type="InterPro" id="IPR047416">
    <property type="entry name" value="XPF_nuclease_Mus81"/>
</dbReference>
<evidence type="ECO:0000256" key="15">
    <source>
        <dbReference type="RuleBase" id="RU369042"/>
    </source>
</evidence>
<dbReference type="SMART" id="SM00891">
    <property type="entry name" value="ERCC4"/>
    <property type="match status" value="1"/>
</dbReference>
<proteinExistence type="inferred from homology"/>
<dbReference type="Gene3D" id="1.10.150.670">
    <property type="entry name" value="Crossover junction endonuclease EME1, DNA-binding domain"/>
    <property type="match status" value="1"/>
</dbReference>
<comment type="subunit">
    <text evidence="15">Interacts with EME1.</text>
</comment>
<dbReference type="GO" id="GO:0048257">
    <property type="term" value="F:3'-flap endonuclease activity"/>
    <property type="evidence" value="ECO:0007669"/>
    <property type="project" value="TreeGrafter"/>
</dbReference>
<dbReference type="InParanoid" id="E1ZCV5"/>
<dbReference type="KEGG" id="cvr:CHLNCDRAFT_144716"/>
<dbReference type="Gene3D" id="1.10.10.10">
    <property type="entry name" value="Winged helix-like DNA-binding domain superfamily/Winged helix DNA-binding domain"/>
    <property type="match status" value="1"/>
</dbReference>
<evidence type="ECO:0000256" key="16">
    <source>
        <dbReference type="SAM" id="MobiDB-lite"/>
    </source>
</evidence>